<dbReference type="AlphaFoldDB" id="A0A6P1QY86"/>
<protein>
    <submittedName>
        <fullName evidence="1">Phage holin family protein</fullName>
    </submittedName>
</protein>
<evidence type="ECO:0000313" key="1">
    <source>
        <dbReference type="EMBL" id="QHN65963.1"/>
    </source>
</evidence>
<dbReference type="EMBL" id="CP029149">
    <property type="protein sequence ID" value="QHN65963.1"/>
    <property type="molecule type" value="Genomic_DNA"/>
</dbReference>
<dbReference type="Proteomes" id="UP000464318">
    <property type="component" value="Chromosome"/>
</dbReference>
<keyword evidence="2" id="KW-1185">Reference proteome</keyword>
<dbReference type="KEGG" id="bcad:DBX24_08750"/>
<dbReference type="InterPro" id="IPR007165">
    <property type="entry name" value="Phage_holin_4_2"/>
</dbReference>
<reference evidence="1 2" key="1">
    <citation type="submission" date="2018-04" db="EMBL/GenBank/DDBJ databases">
        <title>Characteristic and Complete Genome Sequencing of A Novel Member of Infective Endocarditis Causative Bacteria: Bergeyella cardium QL-PH.</title>
        <authorList>
            <person name="Pan H."/>
            <person name="Sun E."/>
            <person name="Zhang Y."/>
        </authorList>
    </citation>
    <scope>NUCLEOTIDE SEQUENCE [LARGE SCALE GENOMIC DNA]</scope>
    <source>
        <strain evidence="1 2">HPQL</strain>
    </source>
</reference>
<accession>A0A6P1QY86</accession>
<name>A0A6P1QY86_9FLAO</name>
<dbReference type="OrthoDB" id="6402664at2"/>
<gene>
    <name evidence="1" type="ORF">DBX24_08750</name>
</gene>
<organism evidence="1 2">
    <name type="scientific">Bergeyella cardium</name>
    <dbReference type="NCBI Taxonomy" id="1585976"/>
    <lineage>
        <taxon>Bacteria</taxon>
        <taxon>Pseudomonadati</taxon>
        <taxon>Bacteroidota</taxon>
        <taxon>Flavobacteriia</taxon>
        <taxon>Flavobacteriales</taxon>
        <taxon>Weeksellaceae</taxon>
        <taxon>Bergeyella</taxon>
    </lineage>
</organism>
<dbReference type="PANTHER" id="PTHR37309">
    <property type="entry name" value="SLR0284 PROTEIN"/>
    <property type="match status" value="1"/>
</dbReference>
<evidence type="ECO:0000313" key="2">
    <source>
        <dbReference type="Proteomes" id="UP000464318"/>
    </source>
</evidence>
<dbReference type="RefSeq" id="WP_120489012.1">
    <property type="nucleotide sequence ID" value="NZ_CP029149.1"/>
</dbReference>
<dbReference type="PANTHER" id="PTHR37309:SF1">
    <property type="entry name" value="SLR0284 PROTEIN"/>
    <property type="match status" value="1"/>
</dbReference>
<proteinExistence type="predicted"/>
<dbReference type="Pfam" id="PF04020">
    <property type="entry name" value="Phage_holin_4_2"/>
    <property type="match status" value="1"/>
</dbReference>
<sequence length="114" mass="12448">MNLIIRLLITAGVSYGLTYFMSGVAFNDGFKTAIIFAVVLGLVNTFIKPILKIISMPLTVISLGLFALVINTVTILIADYFIDNMKIDGFVTAFIFSVLLSIFTSILNGIFVDD</sequence>